<keyword evidence="1" id="KW-0732">Signal</keyword>
<dbReference type="AlphaFoldDB" id="A0A7W9PFW7"/>
<evidence type="ECO:0000256" key="1">
    <source>
        <dbReference type="SAM" id="SignalP"/>
    </source>
</evidence>
<dbReference type="EMBL" id="JACHIT010000001">
    <property type="protein sequence ID" value="MBB5915261.1"/>
    <property type="molecule type" value="Genomic_DNA"/>
</dbReference>
<accession>A0A7W9PFW7</accession>
<evidence type="ECO:0000313" key="3">
    <source>
        <dbReference type="Proteomes" id="UP000540412"/>
    </source>
</evidence>
<protein>
    <recommendedName>
        <fullName evidence="4">Secreted protein</fullName>
    </recommendedName>
</protein>
<gene>
    <name evidence="2" type="ORF">BJY24_004128</name>
</gene>
<dbReference type="RefSeq" id="WP_040743971.1">
    <property type="nucleotide sequence ID" value="NZ_JACHIT010000001.1"/>
</dbReference>
<keyword evidence="3" id="KW-1185">Reference proteome</keyword>
<reference evidence="2 3" key="1">
    <citation type="submission" date="2020-08" db="EMBL/GenBank/DDBJ databases">
        <title>Sequencing the genomes of 1000 actinobacteria strains.</title>
        <authorList>
            <person name="Klenk H.-P."/>
        </authorList>
    </citation>
    <scope>NUCLEOTIDE SEQUENCE [LARGE SCALE GENOMIC DNA]</scope>
    <source>
        <strain evidence="2 3">DSM 43582</strain>
    </source>
</reference>
<evidence type="ECO:0000313" key="2">
    <source>
        <dbReference type="EMBL" id="MBB5915261.1"/>
    </source>
</evidence>
<feature type="signal peptide" evidence="1">
    <location>
        <begin position="1"/>
        <end position="20"/>
    </location>
</feature>
<sequence>MRFSTLAAACAAVLIGAATAATAPTAAAEPYSSCRFHFMPAGEPYMHEPVSVITGGFADCRATDTPEQFMVLVTLHYRLNGQWVQRAAEQSDQIPNPRTNIATYARCEDGAWMGVADIWERLPGEPHETHNTWRTPPVIIDC</sequence>
<dbReference type="Proteomes" id="UP000540412">
    <property type="component" value="Unassembled WGS sequence"/>
</dbReference>
<proteinExistence type="predicted"/>
<feature type="chain" id="PRO_5038404297" description="Secreted protein" evidence="1">
    <location>
        <begin position="21"/>
        <end position="142"/>
    </location>
</feature>
<comment type="caution">
    <text evidence="2">The sequence shown here is derived from an EMBL/GenBank/DDBJ whole genome shotgun (WGS) entry which is preliminary data.</text>
</comment>
<evidence type="ECO:0008006" key="4">
    <source>
        <dbReference type="Google" id="ProtNLM"/>
    </source>
</evidence>
<name>A0A7W9PFW7_9NOCA</name>
<organism evidence="2 3">
    <name type="scientific">Nocardia transvalensis</name>
    <dbReference type="NCBI Taxonomy" id="37333"/>
    <lineage>
        <taxon>Bacteria</taxon>
        <taxon>Bacillati</taxon>
        <taxon>Actinomycetota</taxon>
        <taxon>Actinomycetes</taxon>
        <taxon>Mycobacteriales</taxon>
        <taxon>Nocardiaceae</taxon>
        <taxon>Nocardia</taxon>
    </lineage>
</organism>